<dbReference type="AlphaFoldDB" id="A0ABD4QL21"/>
<dbReference type="EMBL" id="JAGQFH010000023">
    <property type="protein sequence ID" value="MBR8690398.1"/>
    <property type="molecule type" value="Genomic_DNA"/>
</dbReference>
<reference evidence="1 3" key="1">
    <citation type="submission" date="2015-07" db="EMBL/GenBank/DDBJ databases">
        <title>Bacillus zhangzhouensis sp. nov. and Bacillus nanhaiticus sp. nov.</title>
        <authorList>
            <person name="Liu Y."/>
            <person name="Lai Q."/>
            <person name="Shao Z."/>
        </authorList>
    </citation>
    <scope>NUCLEOTIDE SEQUENCE [LARGE SCALE GENOMIC DNA]</scope>
    <source>
        <strain evidence="1 3">NH7I_1</strain>
    </source>
</reference>
<sequence>MNDNNSKAKKGLKNELELGKYLESDMIALTDDDVAGGVTPSVVVSVITGFISTNTCPSTACTRAC</sequence>
<evidence type="ECO:0000313" key="3">
    <source>
        <dbReference type="Proteomes" id="UP000050272"/>
    </source>
</evidence>
<name>A0ABD4QL21_9BACI</name>
<dbReference type="Proteomes" id="UP000050272">
    <property type="component" value="Unassembled WGS sequence"/>
</dbReference>
<evidence type="ECO:0000313" key="4">
    <source>
        <dbReference type="Proteomes" id="UP000676804"/>
    </source>
</evidence>
<comment type="caution">
    <text evidence="2">The sequence shown here is derived from an EMBL/GenBank/DDBJ whole genome shotgun (WGS) entry which is preliminary data.</text>
</comment>
<dbReference type="RefSeq" id="WP_060698896.1">
    <property type="nucleotide sequence ID" value="NZ_JAGQFH010000023.1"/>
</dbReference>
<dbReference type="Proteomes" id="UP000676804">
    <property type="component" value="Unassembled WGS sequence"/>
</dbReference>
<accession>A0ABD4QL21</accession>
<dbReference type="NCBIfam" id="NF038161">
    <property type="entry name" value="lant_II_LchA2"/>
    <property type="match status" value="1"/>
</dbReference>
<gene>
    <name evidence="1" type="ORF">AKG37_08985</name>
    <name evidence="2" type="ORF">KCQ59_11440</name>
</gene>
<protein>
    <submittedName>
        <fullName evidence="2">Class II lanthipeptide, LchA2/BrtA2 family</fullName>
    </submittedName>
</protein>
<proteinExistence type="predicted"/>
<organism evidence="2 4">
    <name type="scientific">Bacillus australimaris</name>
    <dbReference type="NCBI Taxonomy" id="1326968"/>
    <lineage>
        <taxon>Bacteria</taxon>
        <taxon>Bacillati</taxon>
        <taxon>Bacillota</taxon>
        <taxon>Bacilli</taxon>
        <taxon>Bacillales</taxon>
        <taxon>Bacillaceae</taxon>
        <taxon>Bacillus</taxon>
    </lineage>
</organism>
<evidence type="ECO:0000313" key="2">
    <source>
        <dbReference type="EMBL" id="MBR8690398.1"/>
    </source>
</evidence>
<evidence type="ECO:0000313" key="1">
    <source>
        <dbReference type="EMBL" id="KPN14196.1"/>
    </source>
</evidence>
<reference evidence="2 4" key="2">
    <citation type="submission" date="2021-04" db="EMBL/GenBank/DDBJ databases">
        <title>Isolation of newly marine bacteria for enzymatic activity.</title>
        <authorList>
            <person name="Hadi W.A.M."/>
            <person name="Nair A.J.J."/>
            <person name="Edwin B.T."/>
        </authorList>
    </citation>
    <scope>NUCLEOTIDE SEQUENCE [LARGE SCALE GENOMIC DNA]</scope>
    <source>
        <strain evidence="2 4">B28A</strain>
    </source>
</reference>
<keyword evidence="3" id="KW-1185">Reference proteome</keyword>
<dbReference type="EMBL" id="LGYN01000023">
    <property type="protein sequence ID" value="KPN14196.1"/>
    <property type="molecule type" value="Genomic_DNA"/>
</dbReference>